<gene>
    <name evidence="10" type="ORF">CL6EHI_020270</name>
</gene>
<evidence type="ECO:0000256" key="1">
    <source>
        <dbReference type="ARBA" id="ARBA00004906"/>
    </source>
</evidence>
<dbReference type="InterPro" id="IPR000594">
    <property type="entry name" value="ThiF_NAD_FAD-bd"/>
</dbReference>
<evidence type="ECO:0000259" key="9">
    <source>
        <dbReference type="SMART" id="SM00985"/>
    </source>
</evidence>
<dbReference type="InterPro" id="IPR042449">
    <property type="entry name" value="Ub-E1_IAD_1"/>
</dbReference>
<dbReference type="GO" id="GO:0016925">
    <property type="term" value="P:protein sumoylation"/>
    <property type="evidence" value="ECO:0007669"/>
    <property type="project" value="TreeGrafter"/>
</dbReference>
<dbReference type="VEuPathDB" id="AmoebaDB:EHI_020270"/>
<dbReference type="InterPro" id="IPR000011">
    <property type="entry name" value="UBQ/SUMO-activ_enz_E1-like"/>
</dbReference>
<comment type="similarity">
    <text evidence="2 8">Belongs to the ubiquitin-activating E1 family.</text>
</comment>
<dbReference type="InterPro" id="IPR018075">
    <property type="entry name" value="UBQ-activ_enz_E1"/>
</dbReference>
<dbReference type="AlphaFoldDB" id="A0A175JW95"/>
<dbReference type="PRINTS" id="PR01849">
    <property type="entry name" value="UBIQUITINACT"/>
</dbReference>
<name>A0A175JW95_ENTHI</name>
<dbReference type="Gene3D" id="3.50.50.80">
    <property type="entry name" value="Ubiquitin-activating enzyme E1, inactive adenylation domain, subdomain 1"/>
    <property type="match status" value="1"/>
</dbReference>
<proteinExistence type="inferred from homology"/>
<keyword evidence="4 8" id="KW-0547">Nucleotide-binding</keyword>
<dbReference type="GO" id="GO:0031510">
    <property type="term" value="C:SUMO activating enzyme complex"/>
    <property type="evidence" value="ECO:0007669"/>
    <property type="project" value="TreeGrafter"/>
</dbReference>
<dbReference type="InterPro" id="IPR045886">
    <property type="entry name" value="ThiF/MoeB/HesA"/>
</dbReference>
<dbReference type="FunFam" id="3.50.50.80:FF:000007">
    <property type="entry name" value="Ubiquitin-activating enzyme E1"/>
    <property type="match status" value="1"/>
</dbReference>
<comment type="caution">
    <text evidence="10">The sequence shown here is derived from an EMBL/GenBank/DDBJ whole genome shotgun (WGS) entry which is preliminary data.</text>
</comment>
<keyword evidence="5 8" id="KW-0833">Ubl conjugation pathway</keyword>
<dbReference type="VEuPathDB" id="AmoebaDB:EHI8A_041880"/>
<dbReference type="Gene3D" id="2.40.30.180">
    <property type="entry name" value="Ubiquitin-activating enzyme E1, FCCH domain"/>
    <property type="match status" value="1"/>
</dbReference>
<dbReference type="Gene3D" id="3.40.50.720">
    <property type="entry name" value="NAD(P)-binding Rossmann-like Domain"/>
    <property type="match status" value="1"/>
</dbReference>
<dbReference type="Gene3D" id="3.40.50.12550">
    <property type="entry name" value="Ubiquitin-activating enzyme E1, inactive adenylation domain, subdomain 2"/>
    <property type="match status" value="1"/>
</dbReference>
<evidence type="ECO:0000256" key="8">
    <source>
        <dbReference type="RuleBase" id="RU000519"/>
    </source>
</evidence>
<comment type="pathway">
    <text evidence="1">Protein modification; protein ubiquitination.</text>
</comment>
<dbReference type="SMART" id="SM00985">
    <property type="entry name" value="UBA_e1_C"/>
    <property type="match status" value="1"/>
</dbReference>
<feature type="active site" description="Glycyl thioester intermediate" evidence="7">
    <location>
        <position position="582"/>
    </location>
</feature>
<dbReference type="InterPro" id="IPR042063">
    <property type="entry name" value="Ubi_acti_E1_SCCH"/>
</dbReference>
<dbReference type="GO" id="GO:0019948">
    <property type="term" value="F:SUMO activating enzyme activity"/>
    <property type="evidence" value="ECO:0007669"/>
    <property type="project" value="TreeGrafter"/>
</dbReference>
<dbReference type="PANTHER" id="PTHR10953:SF4">
    <property type="entry name" value="UBIQUITIN-ACTIVATING ENZYME E1 C-TERMINAL DOMAIN-CONTAINING PROTEIN"/>
    <property type="match status" value="1"/>
</dbReference>
<dbReference type="VEuPathDB" id="AmoebaDB:KM1_281440"/>
<evidence type="ECO:0000256" key="2">
    <source>
        <dbReference type="ARBA" id="ARBA00005673"/>
    </source>
</evidence>
<dbReference type="PANTHER" id="PTHR10953">
    <property type="entry name" value="UBIQUITIN-ACTIVATING ENZYME E1"/>
    <property type="match status" value="1"/>
</dbReference>
<dbReference type="GO" id="GO:0004839">
    <property type="term" value="F:ubiquitin activating enzyme activity"/>
    <property type="evidence" value="ECO:0007669"/>
    <property type="project" value="UniProtKB-EC"/>
</dbReference>
<dbReference type="FunFam" id="3.10.290.60:FF:000007">
    <property type="entry name" value="Ubiquitin-activating enzyme E1, putative"/>
    <property type="match status" value="1"/>
</dbReference>
<keyword evidence="3 8" id="KW-0436">Ligase</keyword>
<dbReference type="InterPro" id="IPR035985">
    <property type="entry name" value="Ubiquitin-activating_enz"/>
</dbReference>
<evidence type="ECO:0000256" key="5">
    <source>
        <dbReference type="ARBA" id="ARBA00022786"/>
    </source>
</evidence>
<keyword evidence="6 8" id="KW-0067">ATP-binding</keyword>
<dbReference type="InterPro" id="IPR018965">
    <property type="entry name" value="Ub-activating_enz_E1_C"/>
</dbReference>
<evidence type="ECO:0000256" key="6">
    <source>
        <dbReference type="ARBA" id="ARBA00022840"/>
    </source>
</evidence>
<dbReference type="InterPro" id="IPR019572">
    <property type="entry name" value="UBA_E1_SCCH"/>
</dbReference>
<dbReference type="Pfam" id="PF09358">
    <property type="entry name" value="E1_UFD"/>
    <property type="match status" value="1"/>
</dbReference>
<dbReference type="GO" id="GO:0005524">
    <property type="term" value="F:ATP binding"/>
    <property type="evidence" value="ECO:0007669"/>
    <property type="project" value="UniProtKB-KW"/>
</dbReference>
<dbReference type="Proteomes" id="UP000078387">
    <property type="component" value="Unassembled WGS sequence"/>
</dbReference>
<dbReference type="UniPathway" id="UPA00143"/>
<dbReference type="Gene3D" id="3.10.290.60">
    <property type="entry name" value="Ubiquitin-activating enzyme E1, UFD domain"/>
    <property type="match status" value="1"/>
</dbReference>
<dbReference type="SUPFAM" id="SSF69572">
    <property type="entry name" value="Activating enzymes of the ubiquitin-like proteins"/>
    <property type="match status" value="2"/>
</dbReference>
<reference evidence="10 11" key="1">
    <citation type="submission" date="2016-05" db="EMBL/GenBank/DDBJ databases">
        <title>First whole genome sequencing of Entamoeba histolytica HM1:IMSS-clone-6.</title>
        <authorList>
            <person name="Mukherjee Avik.K."/>
            <person name="Izumyama S."/>
            <person name="Nakada-Tsukui K."/>
            <person name="Nozaki T."/>
        </authorList>
    </citation>
    <scope>NUCLEOTIDE SEQUENCE [LARGE SCALE GENOMIC DNA]</scope>
    <source>
        <strain evidence="10 11">HM1:IMSS clone 6</strain>
    </source>
</reference>
<evidence type="ECO:0000313" key="10">
    <source>
        <dbReference type="EMBL" id="GAT97623.1"/>
    </source>
</evidence>
<evidence type="ECO:0000313" key="11">
    <source>
        <dbReference type="Proteomes" id="UP000078387"/>
    </source>
</evidence>
<feature type="domain" description="Ubiquitin-activating enzyme E1 C-terminal" evidence="9">
    <location>
        <begin position="854"/>
        <end position="980"/>
    </location>
</feature>
<dbReference type="InterPro" id="IPR038252">
    <property type="entry name" value="UBA_E1_C_sf"/>
</dbReference>
<dbReference type="InterPro" id="IPR033127">
    <property type="entry name" value="UBQ-activ_enz_E1_Cys_AS"/>
</dbReference>
<dbReference type="VEuPathDB" id="AmoebaDB:EHI5A_062330"/>
<sequence>MTQQIDEAVLSRQLFTIGKDAQIKMMNTKVLIAGLNGMGAEITKNVLLMSVKSVGLLDNRNACLADLGTNFFLRKEHIGHCISESTYKQFQELNNNVPVRVEKRELTDETLYNDYDIIVLCYLLSEKQSIYINELCRKHNVKMVYAVNRGPFTMIFNDFGDNFVVFDSNGETPLTYIVNEVVGNTIQFIDENFCTLDVGNEVQLDEFSGLPGLNYSENGGKTFKITKRTAYSIEIGDLSQYGKYIKGGKVTEVKPTVTLHYKPLKERLNEPGEITFTNMSKMERLRGYQTLYHGLMIFMDKYGRSPKSHDEEDYKQFKSIVEELHIDLDENIIKIFCYCNNGFFSPLDTAFGGIAAQEVLKAASGKYTPYCQYMFYDCLEILPDNYLELPKEEFKDNGRYSGQIDIIGKTVQQKIEDLSIFLVGSGAIGCEVLKTWAMMGLSSGKGLIHITDNDNIEKSNLSRQFLFRNNNINQSKSKVASEAVKIMNPEIHIKDYQLRVGEATENIFTKNFFKSLSAVTTALDNVQARMYCDAQCVKYGLAMIEGGTTGTKGNTQSIIPHITQSYSTGSVRDPEEKSIPMCTLHNFPNEIDHTIQWARDRFEGFFKTEIEPVKNYKEQGESYLESLKKESPLVLLENLKLIVENGVSKVPHSFKDCIAWAREKYDINFVNTIQKLITNFPENTITDEGIPFWHAPKRFPHIYPFNIDNQYAKEFIISASLLRAEIYGIKNELSKEEIIKYAYSLKEYTSEEKKTEEPEAEIKQLSEEIKGKEIPKVNPIEFEKDDDNNHHIEFITACSNLRAENYCIKPADFLKTKLIAGKIIPAMITTTAVVSGLQCIELLKVIEKKPLEAYHCSFLNLAIGYMDATEPEAVKKTKICDGLEVSIWDKLEFDGNCTVQELCDIISKKYPIEIDSITVGNKLFYCSYLPSGQARLSKKFTEIYKEMYGEDFKNETMTLSLSVCLNDGSDLPDGVEFPDVLLNF</sequence>
<dbReference type="FunFam" id="2.40.30.180:FF:000006">
    <property type="entry name" value="Ubiquitin-activating enzyme E1, putative"/>
    <property type="match status" value="1"/>
</dbReference>
<dbReference type="PROSITE" id="PS00865">
    <property type="entry name" value="UBIQUITIN_ACTIVAT_2"/>
    <property type="match status" value="1"/>
</dbReference>
<dbReference type="InterPro" id="IPR042302">
    <property type="entry name" value="E1_FCCH_sf"/>
</dbReference>
<dbReference type="GO" id="GO:0005737">
    <property type="term" value="C:cytoplasm"/>
    <property type="evidence" value="ECO:0007669"/>
    <property type="project" value="TreeGrafter"/>
</dbReference>
<protein>
    <submittedName>
        <fullName evidence="10">Ubiquitin-activating enzyme putative</fullName>
    </submittedName>
</protein>
<accession>A0A175JW95</accession>
<dbReference type="EMBL" id="BDEQ01000001">
    <property type="protein sequence ID" value="GAT97623.1"/>
    <property type="molecule type" value="Genomic_DNA"/>
</dbReference>
<dbReference type="FunFam" id="1.10.10.2660:FF:000005">
    <property type="entry name" value="Ubiquitin-activating enzyme E1, putative"/>
    <property type="match status" value="1"/>
</dbReference>
<evidence type="ECO:0000256" key="7">
    <source>
        <dbReference type="PROSITE-ProRule" id="PRU10132"/>
    </source>
</evidence>
<dbReference type="VEuPathDB" id="AmoebaDB:EHI7A_185170"/>
<organism evidence="10 11">
    <name type="scientific">Entamoeba histolytica</name>
    <dbReference type="NCBI Taxonomy" id="5759"/>
    <lineage>
        <taxon>Eukaryota</taxon>
        <taxon>Amoebozoa</taxon>
        <taxon>Evosea</taxon>
        <taxon>Archamoebae</taxon>
        <taxon>Mastigamoebida</taxon>
        <taxon>Entamoebidae</taxon>
        <taxon>Entamoeba</taxon>
    </lineage>
</organism>
<dbReference type="Pfam" id="PF10585">
    <property type="entry name" value="UBA_E1_SCCH"/>
    <property type="match status" value="1"/>
</dbReference>
<dbReference type="Gene3D" id="1.10.10.2660">
    <property type="entry name" value="Ubiquitin-activating enzyme E1, SCCH domain"/>
    <property type="match status" value="1"/>
</dbReference>
<dbReference type="NCBIfam" id="TIGR01408">
    <property type="entry name" value="Ube1"/>
    <property type="match status" value="1"/>
</dbReference>
<dbReference type="Pfam" id="PF00899">
    <property type="entry name" value="ThiF"/>
    <property type="match status" value="2"/>
</dbReference>
<evidence type="ECO:0000256" key="3">
    <source>
        <dbReference type="ARBA" id="ARBA00022598"/>
    </source>
</evidence>
<evidence type="ECO:0000256" key="4">
    <source>
        <dbReference type="ARBA" id="ARBA00022741"/>
    </source>
</evidence>
<dbReference type="eggNOG" id="KOG2012">
    <property type="taxonomic scope" value="Eukaryota"/>
</dbReference>